<keyword evidence="3 5" id="KW-1133">Transmembrane helix</keyword>
<protein>
    <submittedName>
        <fullName evidence="6">Disulfide bond formation protein B</fullName>
    </submittedName>
</protein>
<keyword evidence="2 5" id="KW-0812">Transmembrane</keyword>
<dbReference type="InterPro" id="IPR003752">
    <property type="entry name" value="DiS_bond_form_DsbB/BdbC"/>
</dbReference>
<reference evidence="6 7" key="1">
    <citation type="submission" date="2022-10" db="EMBL/GenBank/DDBJ databases">
        <title>Defluviimonas sp. nov., isolated from ocean surface sediments.</title>
        <authorList>
            <person name="He W."/>
            <person name="Wang L."/>
            <person name="Zhang D.-F."/>
        </authorList>
    </citation>
    <scope>NUCLEOTIDE SEQUENCE [LARGE SCALE GENOMIC DNA]</scope>
    <source>
        <strain evidence="6 7">WL0050</strain>
    </source>
</reference>
<dbReference type="PIRSF" id="PIRSF033913">
    <property type="entry name" value="S-S_format_DsbB"/>
    <property type="match status" value="1"/>
</dbReference>
<feature type="transmembrane region" description="Helical" evidence="5">
    <location>
        <begin position="120"/>
        <end position="147"/>
    </location>
</feature>
<dbReference type="Proteomes" id="UP001652564">
    <property type="component" value="Unassembled WGS sequence"/>
</dbReference>
<evidence type="ECO:0000313" key="7">
    <source>
        <dbReference type="Proteomes" id="UP001652564"/>
    </source>
</evidence>
<keyword evidence="4 5" id="KW-0472">Membrane</keyword>
<organism evidence="6 7">
    <name type="scientific">Albidovulum litorale</name>
    <dbReference type="NCBI Taxonomy" id="2984134"/>
    <lineage>
        <taxon>Bacteria</taxon>
        <taxon>Pseudomonadati</taxon>
        <taxon>Pseudomonadota</taxon>
        <taxon>Alphaproteobacteria</taxon>
        <taxon>Rhodobacterales</taxon>
        <taxon>Paracoccaceae</taxon>
        <taxon>Albidovulum</taxon>
    </lineage>
</organism>
<comment type="subcellular location">
    <subcellularLocation>
        <location evidence="1">Membrane</location>
        <topology evidence="1">Multi-pass membrane protein</topology>
    </subcellularLocation>
</comment>
<accession>A0ABT2ZHX6</accession>
<dbReference type="EMBL" id="JAOWKZ010000001">
    <property type="protein sequence ID" value="MCV2870735.1"/>
    <property type="molecule type" value="Genomic_DNA"/>
</dbReference>
<feature type="transmembrane region" description="Helical" evidence="5">
    <location>
        <begin position="42"/>
        <end position="60"/>
    </location>
</feature>
<evidence type="ECO:0000256" key="1">
    <source>
        <dbReference type="ARBA" id="ARBA00004141"/>
    </source>
</evidence>
<name>A0ABT2ZHX6_9RHOB</name>
<dbReference type="Pfam" id="PF02600">
    <property type="entry name" value="DsbB"/>
    <property type="match status" value="1"/>
</dbReference>
<dbReference type="SUPFAM" id="SSF158442">
    <property type="entry name" value="DsbB-like"/>
    <property type="match status" value="1"/>
</dbReference>
<dbReference type="Gene3D" id="1.20.1550.10">
    <property type="entry name" value="DsbB-like"/>
    <property type="match status" value="1"/>
</dbReference>
<dbReference type="InterPro" id="IPR023380">
    <property type="entry name" value="DsbB-like_sf"/>
</dbReference>
<evidence type="ECO:0000256" key="3">
    <source>
        <dbReference type="ARBA" id="ARBA00022989"/>
    </source>
</evidence>
<proteinExistence type="predicted"/>
<evidence type="ECO:0000256" key="2">
    <source>
        <dbReference type="ARBA" id="ARBA00022692"/>
    </source>
</evidence>
<evidence type="ECO:0000256" key="4">
    <source>
        <dbReference type="ARBA" id="ARBA00023136"/>
    </source>
</evidence>
<dbReference type="InterPro" id="IPR024199">
    <property type="entry name" value="Uncharacterised_DsbB"/>
</dbReference>
<sequence>MTRTRLCLLAAAGSAALLLGAFFFQWLGYAPCKLCLWQRWPHGAAVVIGGIALFSGWRWLPFAGAAAATLTGVIGIYHTGVEQGWWEGPTTCTSGGDLSGSAEDLLNQIMEAPLIRCDEIAWAFAGLSMATWNAILSFALAAIWIAAARRANDF</sequence>
<evidence type="ECO:0000313" key="6">
    <source>
        <dbReference type="EMBL" id="MCV2870735.1"/>
    </source>
</evidence>
<comment type="caution">
    <text evidence="6">The sequence shown here is derived from an EMBL/GenBank/DDBJ whole genome shotgun (WGS) entry which is preliminary data.</text>
</comment>
<gene>
    <name evidence="6" type="ORF">OEZ71_00330</name>
</gene>
<evidence type="ECO:0000256" key="5">
    <source>
        <dbReference type="SAM" id="Phobius"/>
    </source>
</evidence>
<dbReference type="RefSeq" id="WP_263737941.1">
    <property type="nucleotide sequence ID" value="NZ_JAOWKZ010000001.1"/>
</dbReference>
<keyword evidence="7" id="KW-1185">Reference proteome</keyword>